<feature type="transmembrane region" description="Helical" evidence="12">
    <location>
        <begin position="9"/>
        <end position="30"/>
    </location>
</feature>
<dbReference type="InterPro" id="IPR033463">
    <property type="entry name" value="sCache_3"/>
</dbReference>
<keyword evidence="7 14" id="KW-0418">Kinase</keyword>
<dbReference type="PANTHER" id="PTHR40448:SF1">
    <property type="entry name" value="TWO-COMPONENT SENSOR HISTIDINE KINASE"/>
    <property type="match status" value="1"/>
</dbReference>
<keyword evidence="2" id="KW-1003">Cell membrane</keyword>
<dbReference type="InterPro" id="IPR003594">
    <property type="entry name" value="HATPase_dom"/>
</dbReference>
<dbReference type="GO" id="GO:0005886">
    <property type="term" value="C:plasma membrane"/>
    <property type="evidence" value="ECO:0007669"/>
    <property type="project" value="UniProtKB-SubCell"/>
</dbReference>
<comment type="subcellular location">
    <subcellularLocation>
        <location evidence="1">Cell membrane</location>
        <topology evidence="1">Multi-pass membrane protein</topology>
    </subcellularLocation>
</comment>
<dbReference type="InterPro" id="IPR016120">
    <property type="entry name" value="Sig_transdc_His_kin_SpoOB"/>
</dbReference>
<evidence type="ECO:0000256" key="11">
    <source>
        <dbReference type="ARBA" id="ARBA00023136"/>
    </source>
</evidence>
<comment type="caution">
    <text evidence="14">The sequence shown here is derived from an EMBL/GenBank/DDBJ whole genome shotgun (WGS) entry which is preliminary data.</text>
</comment>
<keyword evidence="6" id="KW-0547">Nucleotide-binding</keyword>
<keyword evidence="9 12" id="KW-1133">Transmembrane helix</keyword>
<keyword evidence="8" id="KW-0067">ATP-binding</keyword>
<reference evidence="14" key="1">
    <citation type="submission" date="2022-12" db="EMBL/GenBank/DDBJ databases">
        <title>Reference genome sequencing for broad-spectrum identification of bacterial and archaeal isolates by mass spectrometry.</title>
        <authorList>
            <person name="Sekiguchi Y."/>
            <person name="Tourlousse D.M."/>
        </authorList>
    </citation>
    <scope>NUCLEOTIDE SEQUENCE</scope>
    <source>
        <strain evidence="14">10succ1</strain>
    </source>
</reference>
<dbReference type="EMBL" id="BSDY01000003">
    <property type="protein sequence ID" value="GLI55371.1"/>
    <property type="molecule type" value="Genomic_DNA"/>
</dbReference>
<dbReference type="SUPFAM" id="SSF55874">
    <property type="entry name" value="ATPase domain of HSP90 chaperone/DNA topoisomerase II/histidine kinase"/>
    <property type="match status" value="1"/>
</dbReference>
<keyword evidence="10" id="KW-0902">Two-component regulatory system</keyword>
<dbReference type="Pfam" id="PF17203">
    <property type="entry name" value="sCache_3_2"/>
    <property type="match status" value="1"/>
</dbReference>
<dbReference type="Proteomes" id="UP001144471">
    <property type="component" value="Unassembled WGS sequence"/>
</dbReference>
<dbReference type="SMART" id="SM00387">
    <property type="entry name" value="HATPase_c"/>
    <property type="match status" value="1"/>
</dbReference>
<dbReference type="InterPro" id="IPR005467">
    <property type="entry name" value="His_kinase_dom"/>
</dbReference>
<keyword evidence="4" id="KW-0808">Transferase</keyword>
<dbReference type="AlphaFoldDB" id="A0A9W6GKE2"/>
<keyword evidence="11 12" id="KW-0472">Membrane</keyword>
<accession>A0A9W6GKE2</accession>
<dbReference type="Gene3D" id="1.10.287.130">
    <property type="match status" value="1"/>
</dbReference>
<keyword evidence="5 12" id="KW-0812">Transmembrane</keyword>
<keyword evidence="15" id="KW-1185">Reference proteome</keyword>
<dbReference type="PROSITE" id="PS50109">
    <property type="entry name" value="HIS_KIN"/>
    <property type="match status" value="1"/>
</dbReference>
<evidence type="ECO:0000256" key="1">
    <source>
        <dbReference type="ARBA" id="ARBA00004651"/>
    </source>
</evidence>
<dbReference type="PANTHER" id="PTHR40448">
    <property type="entry name" value="TWO-COMPONENT SENSOR HISTIDINE KINASE"/>
    <property type="match status" value="1"/>
</dbReference>
<feature type="domain" description="Histidine kinase" evidence="13">
    <location>
        <begin position="411"/>
        <end position="515"/>
    </location>
</feature>
<proteinExistence type="predicted"/>
<evidence type="ECO:0000256" key="4">
    <source>
        <dbReference type="ARBA" id="ARBA00022679"/>
    </source>
</evidence>
<dbReference type="RefSeq" id="WP_281833779.1">
    <property type="nucleotide sequence ID" value="NZ_BSDY01000003.1"/>
</dbReference>
<dbReference type="GO" id="GO:0005524">
    <property type="term" value="F:ATP binding"/>
    <property type="evidence" value="ECO:0007669"/>
    <property type="project" value="UniProtKB-KW"/>
</dbReference>
<evidence type="ECO:0000256" key="12">
    <source>
        <dbReference type="SAM" id="Phobius"/>
    </source>
</evidence>
<evidence type="ECO:0000313" key="14">
    <source>
        <dbReference type="EMBL" id="GLI55371.1"/>
    </source>
</evidence>
<protein>
    <submittedName>
        <fullName evidence="14">Two-component system sensor histidine kinase DcuS</fullName>
    </submittedName>
</protein>
<keyword evidence="3" id="KW-0597">Phosphoprotein</keyword>
<evidence type="ECO:0000313" key="15">
    <source>
        <dbReference type="Proteomes" id="UP001144471"/>
    </source>
</evidence>
<dbReference type="SUPFAM" id="SSF55890">
    <property type="entry name" value="Sporulation response regulatory protein Spo0B"/>
    <property type="match status" value="1"/>
</dbReference>
<dbReference type="GO" id="GO:0000155">
    <property type="term" value="F:phosphorelay sensor kinase activity"/>
    <property type="evidence" value="ECO:0007669"/>
    <property type="project" value="InterPro"/>
</dbReference>
<evidence type="ECO:0000259" key="13">
    <source>
        <dbReference type="PROSITE" id="PS50109"/>
    </source>
</evidence>
<evidence type="ECO:0000256" key="10">
    <source>
        <dbReference type="ARBA" id="ARBA00023012"/>
    </source>
</evidence>
<dbReference type="InterPro" id="IPR036890">
    <property type="entry name" value="HATPase_C_sf"/>
</dbReference>
<evidence type="ECO:0000256" key="7">
    <source>
        <dbReference type="ARBA" id="ARBA00022777"/>
    </source>
</evidence>
<name>A0A9W6GKE2_9FUSO</name>
<gene>
    <name evidence="14" type="ORF">PM10SUCC1_08850</name>
</gene>
<evidence type="ECO:0000256" key="3">
    <source>
        <dbReference type="ARBA" id="ARBA00022553"/>
    </source>
</evidence>
<evidence type="ECO:0000256" key="9">
    <source>
        <dbReference type="ARBA" id="ARBA00022989"/>
    </source>
</evidence>
<dbReference type="GO" id="GO:0042802">
    <property type="term" value="F:identical protein binding"/>
    <property type="evidence" value="ECO:0007669"/>
    <property type="project" value="TreeGrafter"/>
</dbReference>
<evidence type="ECO:0000256" key="8">
    <source>
        <dbReference type="ARBA" id="ARBA00022840"/>
    </source>
</evidence>
<dbReference type="Gene3D" id="3.30.565.10">
    <property type="entry name" value="Histidine kinase-like ATPase, C-terminal domain"/>
    <property type="match status" value="1"/>
</dbReference>
<organism evidence="14 15">
    <name type="scientific">Propionigenium maris DSM 9537</name>
    <dbReference type="NCBI Taxonomy" id="1123000"/>
    <lineage>
        <taxon>Bacteria</taxon>
        <taxon>Fusobacteriati</taxon>
        <taxon>Fusobacteriota</taxon>
        <taxon>Fusobacteriia</taxon>
        <taxon>Fusobacteriales</taxon>
        <taxon>Fusobacteriaceae</taxon>
        <taxon>Propionigenium</taxon>
    </lineage>
</organism>
<sequence length="518" mass="58872">MRGKFEKKVIIWAMLTAFIPLLLSYGIFIYDKISSTDERIKQTLYRMAVNVSKTPFIQKKLSEGRIGGEIQEYAGSLVEQLDDVDIIVVADMRGVKYSHLDEEQIGDVFVNEDKWPVLREGKAYYSTFKGSQGVTTRRFEPIYLDGKQVGFVMIGKYYSELKLLNKRTTAIYLLLFTGVLLITWLLAGIFAKGVKTKMLGLEPEEIARLYREKLVILNNISEGIIALDDLGGIREVNAAYNKLFSGLPPEDFINYVKTHITKREVIPMKEMIVAGRRVFVSIHPLVKESVYLGSVITLNSSDQIDEVAEEITGVHQIIQGMRANIHEFKNRLHVILGLMELERYDMAKKYLIEVKDTEAGDDKKFRGIEDYYIRGMLMGKAGIAKEQRINFRIKEGSLLREKHGIISYNDLITIIGNLIENAFEAFSHSGQQGKVVELHVVEDDKRISISLFDNAQQIPPEIREDIFKRGISSKGEGRGTGLYLVMNRVELYKGSIDIEETSEGKRFCVGLLKGDRND</sequence>
<evidence type="ECO:0000256" key="6">
    <source>
        <dbReference type="ARBA" id="ARBA00022741"/>
    </source>
</evidence>
<feature type="transmembrane region" description="Helical" evidence="12">
    <location>
        <begin position="170"/>
        <end position="191"/>
    </location>
</feature>
<dbReference type="Pfam" id="PF14689">
    <property type="entry name" value="SPOB_a"/>
    <property type="match status" value="1"/>
</dbReference>
<dbReference type="SUPFAM" id="SSF103190">
    <property type="entry name" value="Sensory domain-like"/>
    <property type="match status" value="1"/>
</dbReference>
<dbReference type="InterPro" id="IPR039506">
    <property type="entry name" value="SPOB_a"/>
</dbReference>
<evidence type="ECO:0000256" key="5">
    <source>
        <dbReference type="ARBA" id="ARBA00022692"/>
    </source>
</evidence>
<evidence type="ECO:0000256" key="2">
    <source>
        <dbReference type="ARBA" id="ARBA00022475"/>
    </source>
</evidence>
<dbReference type="Pfam" id="PF02518">
    <property type="entry name" value="HATPase_c"/>
    <property type="match status" value="1"/>
</dbReference>
<dbReference type="Gene3D" id="3.30.450.20">
    <property type="entry name" value="PAS domain"/>
    <property type="match status" value="2"/>
</dbReference>
<dbReference type="InterPro" id="IPR029151">
    <property type="entry name" value="Sensor-like_sf"/>
</dbReference>